<feature type="domain" description="Serine/threonine-protein kinase BSK1-like TPR repeats" evidence="3">
    <location>
        <begin position="301"/>
        <end position="378"/>
    </location>
</feature>
<dbReference type="SMART" id="SM00028">
    <property type="entry name" value="TPR"/>
    <property type="match status" value="3"/>
</dbReference>
<dbReference type="Pfam" id="PF12796">
    <property type="entry name" value="Ank_2"/>
    <property type="match status" value="2"/>
</dbReference>
<evidence type="ECO:0000256" key="1">
    <source>
        <dbReference type="PROSITE-ProRule" id="PRU00023"/>
    </source>
</evidence>
<dbReference type="Pfam" id="PF13637">
    <property type="entry name" value="Ank_4"/>
    <property type="match status" value="1"/>
</dbReference>
<dbReference type="SUPFAM" id="SSF48452">
    <property type="entry name" value="TPR-like"/>
    <property type="match status" value="1"/>
</dbReference>
<accession>A0AA88R4M4</accession>
<dbReference type="InterPro" id="IPR036770">
    <property type="entry name" value="Ankyrin_rpt-contain_sf"/>
</dbReference>
<feature type="repeat" description="ANK" evidence="1">
    <location>
        <begin position="153"/>
        <end position="185"/>
    </location>
</feature>
<keyword evidence="2" id="KW-0802">TPR repeat</keyword>
<reference evidence="4" key="1">
    <citation type="submission" date="2022-12" db="EMBL/GenBank/DDBJ databases">
        <title>Draft genome assemblies for two species of Escallonia (Escalloniales).</title>
        <authorList>
            <person name="Chanderbali A."/>
            <person name="Dervinis C."/>
            <person name="Anghel I."/>
            <person name="Soltis D."/>
            <person name="Soltis P."/>
            <person name="Zapata F."/>
        </authorList>
    </citation>
    <scope>NUCLEOTIDE SEQUENCE</scope>
    <source>
        <strain evidence="4">UCBG92.1500</strain>
        <tissue evidence="4">Leaf</tissue>
    </source>
</reference>
<dbReference type="InterPro" id="IPR011990">
    <property type="entry name" value="TPR-like_helical_dom_sf"/>
</dbReference>
<keyword evidence="1" id="KW-0040">ANK repeat</keyword>
<dbReference type="PROSITE" id="PS50297">
    <property type="entry name" value="ANK_REP_REGION"/>
    <property type="match status" value="5"/>
</dbReference>
<dbReference type="PRINTS" id="PR01415">
    <property type="entry name" value="ANKYRIN"/>
</dbReference>
<gene>
    <name evidence="4" type="ORF">RJ640_019648</name>
</gene>
<feature type="repeat" description="ANK" evidence="1">
    <location>
        <begin position="121"/>
        <end position="153"/>
    </location>
</feature>
<dbReference type="Pfam" id="PF25575">
    <property type="entry name" value="TPR_BSK1_C"/>
    <property type="match status" value="1"/>
</dbReference>
<protein>
    <recommendedName>
        <fullName evidence="3">Serine/threonine-protein kinase BSK1-like TPR repeats domain-containing protein</fullName>
    </recommendedName>
</protein>
<sequence length="435" mass="47102">MAAYTLVTASENTPAFRLMNAAITGNLKRLKIAANELDDGEGLVKVYSNVQDWEGRKALHYAAVGGYIHICKYLVGELKVDVYMKDGKGDTALHHATLGWKLPTAAYLIDNGANPNSANDKGSTALHYAADTGHKDLLQLLISRGAEIDADSESGTPLHSAVAHGRKEAIKVLLNSKANPNSVSQHFITPLYLAVLYQSIECVKLLLKAGADPNTGSCGITPLGKAASKGENEVIKCLLRAGANANYGSTPLETAALNGNDEGVAILFPVTSPIPTIPDWSPDGVLKHVFSVEAIQQRELKMKENSSLWKSKGDEAFRRKDYLNAIYWYGQVSKANPSNATVLSNSSLCWSLLKEGHNALSDAETCIRLRPDWAKAHYRAGVAWRLLKNHVQATEAFSDANKLDPENEEILSALRESVGSKFGIPTGKNMKVMHL</sequence>
<dbReference type="Proteomes" id="UP001187471">
    <property type="component" value="Unassembled WGS sequence"/>
</dbReference>
<dbReference type="Gene3D" id="1.25.40.20">
    <property type="entry name" value="Ankyrin repeat-containing domain"/>
    <property type="match status" value="2"/>
</dbReference>
<dbReference type="InterPro" id="IPR051616">
    <property type="entry name" value="Cul2-RING_E3_ligase_SR"/>
</dbReference>
<evidence type="ECO:0000313" key="5">
    <source>
        <dbReference type="Proteomes" id="UP001187471"/>
    </source>
</evidence>
<dbReference type="PROSITE" id="PS50088">
    <property type="entry name" value="ANK_REPEAT"/>
    <property type="match status" value="5"/>
</dbReference>
<evidence type="ECO:0000256" key="2">
    <source>
        <dbReference type="PROSITE-ProRule" id="PRU00339"/>
    </source>
</evidence>
<dbReference type="PROSITE" id="PS50005">
    <property type="entry name" value="TPR"/>
    <property type="match status" value="1"/>
</dbReference>
<keyword evidence="5" id="KW-1185">Reference proteome</keyword>
<feature type="repeat" description="ANK" evidence="1">
    <location>
        <begin position="186"/>
        <end position="218"/>
    </location>
</feature>
<evidence type="ECO:0000259" key="3">
    <source>
        <dbReference type="Pfam" id="PF25575"/>
    </source>
</evidence>
<comment type="caution">
    <text evidence="4">The sequence shown here is derived from an EMBL/GenBank/DDBJ whole genome shotgun (WGS) entry which is preliminary data.</text>
</comment>
<dbReference type="SMART" id="SM00248">
    <property type="entry name" value="ANK"/>
    <property type="match status" value="6"/>
</dbReference>
<dbReference type="PANTHER" id="PTHR46224">
    <property type="entry name" value="ANKYRIN REPEAT FAMILY PROTEIN"/>
    <property type="match status" value="1"/>
</dbReference>
<dbReference type="Gene3D" id="1.25.40.10">
    <property type="entry name" value="Tetratricopeptide repeat domain"/>
    <property type="match status" value="1"/>
</dbReference>
<feature type="repeat" description="TPR" evidence="2">
    <location>
        <begin position="374"/>
        <end position="407"/>
    </location>
</feature>
<dbReference type="EMBL" id="JAVXUO010002747">
    <property type="protein sequence ID" value="KAK2970180.1"/>
    <property type="molecule type" value="Genomic_DNA"/>
</dbReference>
<organism evidence="4 5">
    <name type="scientific">Escallonia rubra</name>
    <dbReference type="NCBI Taxonomy" id="112253"/>
    <lineage>
        <taxon>Eukaryota</taxon>
        <taxon>Viridiplantae</taxon>
        <taxon>Streptophyta</taxon>
        <taxon>Embryophyta</taxon>
        <taxon>Tracheophyta</taxon>
        <taxon>Spermatophyta</taxon>
        <taxon>Magnoliopsida</taxon>
        <taxon>eudicotyledons</taxon>
        <taxon>Gunneridae</taxon>
        <taxon>Pentapetalae</taxon>
        <taxon>asterids</taxon>
        <taxon>campanulids</taxon>
        <taxon>Escalloniales</taxon>
        <taxon>Escalloniaceae</taxon>
        <taxon>Escallonia</taxon>
    </lineage>
</organism>
<dbReference type="InterPro" id="IPR058209">
    <property type="entry name" value="TPR_BSK1_C"/>
</dbReference>
<evidence type="ECO:0000313" key="4">
    <source>
        <dbReference type="EMBL" id="KAK2970180.1"/>
    </source>
</evidence>
<dbReference type="AlphaFoldDB" id="A0AA88R4M4"/>
<dbReference type="PANTHER" id="PTHR46224:SF67">
    <property type="entry name" value="HSP70-HSP90 ORGANIZING PROTEIN 3-LIKE"/>
    <property type="match status" value="1"/>
</dbReference>
<dbReference type="InterPro" id="IPR002110">
    <property type="entry name" value="Ankyrin_rpt"/>
</dbReference>
<feature type="repeat" description="ANK" evidence="1">
    <location>
        <begin position="218"/>
        <end position="250"/>
    </location>
</feature>
<proteinExistence type="predicted"/>
<name>A0AA88R4M4_9ASTE</name>
<feature type="repeat" description="ANK" evidence="1">
    <location>
        <begin position="88"/>
        <end position="120"/>
    </location>
</feature>
<dbReference type="SUPFAM" id="SSF48403">
    <property type="entry name" value="Ankyrin repeat"/>
    <property type="match status" value="1"/>
</dbReference>
<dbReference type="InterPro" id="IPR019734">
    <property type="entry name" value="TPR_rpt"/>
</dbReference>